<dbReference type="InterPro" id="IPR000792">
    <property type="entry name" value="Tscrpt_reg_LuxR_C"/>
</dbReference>
<dbReference type="Pfam" id="PF13426">
    <property type="entry name" value="PAS_9"/>
    <property type="match status" value="1"/>
</dbReference>
<dbReference type="PROSITE" id="PS00622">
    <property type="entry name" value="HTH_LUXR_1"/>
    <property type="match status" value="1"/>
</dbReference>
<dbReference type="SUPFAM" id="SSF55785">
    <property type="entry name" value="PYP-like sensor domain (PAS domain)"/>
    <property type="match status" value="1"/>
</dbReference>
<dbReference type="InterPro" id="IPR036388">
    <property type="entry name" value="WH-like_DNA-bd_sf"/>
</dbReference>
<dbReference type="STRING" id="413882.AAW51_1783"/>
<dbReference type="EMBL" id="CP011371">
    <property type="protein sequence ID" value="AKJ28474.1"/>
    <property type="molecule type" value="Genomic_DNA"/>
</dbReference>
<evidence type="ECO:0000256" key="2">
    <source>
        <dbReference type="ARBA" id="ARBA00023125"/>
    </source>
</evidence>
<dbReference type="SMART" id="SM00091">
    <property type="entry name" value="PAS"/>
    <property type="match status" value="1"/>
</dbReference>
<protein>
    <submittedName>
        <fullName evidence="5">LuxR family transcriptional regulator</fullName>
    </submittedName>
</protein>
<reference evidence="5 6" key="1">
    <citation type="submission" date="2015-05" db="EMBL/GenBank/DDBJ databases">
        <authorList>
            <person name="Tang B."/>
            <person name="Yu Y."/>
        </authorList>
    </citation>
    <scope>NUCLEOTIDE SEQUENCE [LARGE SCALE GENOMIC DNA]</scope>
    <source>
        <strain evidence="5 6">DSM 7029</strain>
    </source>
</reference>
<dbReference type="InterPro" id="IPR016032">
    <property type="entry name" value="Sig_transdc_resp-reg_C-effctor"/>
</dbReference>
<dbReference type="CDD" id="cd06170">
    <property type="entry name" value="LuxR_C_like"/>
    <property type="match status" value="1"/>
</dbReference>
<dbReference type="GO" id="GO:0003677">
    <property type="term" value="F:DNA binding"/>
    <property type="evidence" value="ECO:0007669"/>
    <property type="project" value="UniProtKB-KW"/>
</dbReference>
<dbReference type="PROSITE" id="PS50043">
    <property type="entry name" value="HTH_LUXR_2"/>
    <property type="match status" value="1"/>
</dbReference>
<accession>A0A0G3BGB8</accession>
<evidence type="ECO:0000313" key="6">
    <source>
        <dbReference type="Proteomes" id="UP000035352"/>
    </source>
</evidence>
<dbReference type="SUPFAM" id="SSF46894">
    <property type="entry name" value="C-terminal effector domain of the bipartite response regulators"/>
    <property type="match status" value="1"/>
</dbReference>
<organism evidence="5 6">
    <name type="scientific">Caldimonas brevitalea</name>
    <dbReference type="NCBI Taxonomy" id="413882"/>
    <lineage>
        <taxon>Bacteria</taxon>
        <taxon>Pseudomonadati</taxon>
        <taxon>Pseudomonadota</taxon>
        <taxon>Betaproteobacteria</taxon>
        <taxon>Burkholderiales</taxon>
        <taxon>Sphaerotilaceae</taxon>
        <taxon>Caldimonas</taxon>
    </lineage>
</organism>
<dbReference type="CDD" id="cd00130">
    <property type="entry name" value="PAS"/>
    <property type="match status" value="1"/>
</dbReference>
<dbReference type="AlphaFoldDB" id="A0A0G3BGB8"/>
<dbReference type="Proteomes" id="UP000035352">
    <property type="component" value="Chromosome"/>
</dbReference>
<dbReference type="InterPro" id="IPR000014">
    <property type="entry name" value="PAS"/>
</dbReference>
<sequence>MPAQASPRVRRFPLVRPSGVAAMSDPIDYRTAFELAPVGLVLSRHRVIVDCNQALAEMFRTSRELLTGQSFQVLYPSPDEFERTGERIAPILNASGRYADDRIMKRGDGELFWCHVTGRAMERSSPHAAGIWSFEDLSARRAVKAELTGREREVAALLIEGRTSKQIGKTLEISHRTVDIYRARLMRKYKASTTPELVQRLLAI</sequence>
<dbReference type="GO" id="GO:0006355">
    <property type="term" value="P:regulation of DNA-templated transcription"/>
    <property type="evidence" value="ECO:0007669"/>
    <property type="project" value="InterPro"/>
</dbReference>
<evidence type="ECO:0000259" key="4">
    <source>
        <dbReference type="PROSITE" id="PS50043"/>
    </source>
</evidence>
<name>A0A0G3BGB8_9BURK</name>
<gene>
    <name evidence="5" type="ORF">AAW51_1783</name>
</gene>
<evidence type="ECO:0000313" key="5">
    <source>
        <dbReference type="EMBL" id="AKJ28474.1"/>
    </source>
</evidence>
<dbReference type="KEGG" id="pbh:AAW51_1783"/>
<dbReference type="Pfam" id="PF00196">
    <property type="entry name" value="GerE"/>
    <property type="match status" value="1"/>
</dbReference>
<keyword evidence="2" id="KW-0238">DNA-binding</keyword>
<dbReference type="Gene3D" id="3.30.450.20">
    <property type="entry name" value="PAS domain"/>
    <property type="match status" value="1"/>
</dbReference>
<keyword evidence="1" id="KW-0805">Transcription regulation</keyword>
<proteinExistence type="predicted"/>
<keyword evidence="6" id="KW-1185">Reference proteome</keyword>
<dbReference type="NCBIfam" id="TIGR00229">
    <property type="entry name" value="sensory_box"/>
    <property type="match status" value="1"/>
</dbReference>
<evidence type="ECO:0000256" key="1">
    <source>
        <dbReference type="ARBA" id="ARBA00023015"/>
    </source>
</evidence>
<dbReference type="Gene3D" id="1.10.10.10">
    <property type="entry name" value="Winged helix-like DNA-binding domain superfamily/Winged helix DNA-binding domain"/>
    <property type="match status" value="1"/>
</dbReference>
<dbReference type="PANTHER" id="PTHR44688">
    <property type="entry name" value="DNA-BINDING TRANSCRIPTIONAL ACTIVATOR DEVR_DOSR"/>
    <property type="match status" value="1"/>
</dbReference>
<dbReference type="InterPro" id="IPR035965">
    <property type="entry name" value="PAS-like_dom_sf"/>
</dbReference>
<evidence type="ECO:0000256" key="3">
    <source>
        <dbReference type="ARBA" id="ARBA00023163"/>
    </source>
</evidence>
<keyword evidence="3" id="KW-0804">Transcription</keyword>
<dbReference type="PANTHER" id="PTHR44688:SF16">
    <property type="entry name" value="DNA-BINDING TRANSCRIPTIONAL ACTIVATOR DEVR_DOSR"/>
    <property type="match status" value="1"/>
</dbReference>
<dbReference type="SMART" id="SM00421">
    <property type="entry name" value="HTH_LUXR"/>
    <property type="match status" value="1"/>
</dbReference>
<dbReference type="PATRIC" id="fig|413882.6.peg.1876"/>
<dbReference type="PRINTS" id="PR00038">
    <property type="entry name" value="HTHLUXR"/>
</dbReference>
<feature type="domain" description="HTH luxR-type" evidence="4">
    <location>
        <begin position="140"/>
        <end position="204"/>
    </location>
</feature>